<dbReference type="InterPro" id="IPR001387">
    <property type="entry name" value="Cro/C1-type_HTH"/>
</dbReference>
<dbReference type="Gene3D" id="1.10.260.40">
    <property type="entry name" value="lambda repressor-like DNA-binding domains"/>
    <property type="match status" value="1"/>
</dbReference>
<keyword evidence="3" id="KW-1185">Reference proteome</keyword>
<dbReference type="PROSITE" id="PS50943">
    <property type="entry name" value="HTH_CROC1"/>
    <property type="match status" value="1"/>
</dbReference>
<dbReference type="SMART" id="SM00530">
    <property type="entry name" value="HTH_XRE"/>
    <property type="match status" value="1"/>
</dbReference>
<evidence type="ECO:0000259" key="1">
    <source>
        <dbReference type="PROSITE" id="PS50943"/>
    </source>
</evidence>
<dbReference type="CDD" id="cd00093">
    <property type="entry name" value="HTH_XRE"/>
    <property type="match status" value="1"/>
</dbReference>
<evidence type="ECO:0000313" key="3">
    <source>
        <dbReference type="Proteomes" id="UP001433088"/>
    </source>
</evidence>
<dbReference type="EMBL" id="JBBMEU010000066">
    <property type="protein sequence ID" value="MEQ2422964.1"/>
    <property type="molecule type" value="Genomic_DNA"/>
</dbReference>
<dbReference type="SUPFAM" id="SSF47413">
    <property type="entry name" value="lambda repressor-like DNA-binding domains"/>
    <property type="match status" value="1"/>
</dbReference>
<name>A0ABV1CXV6_9FIRM</name>
<accession>A0ABV1CXV6</accession>
<reference evidence="2 3" key="1">
    <citation type="submission" date="2024-03" db="EMBL/GenBank/DDBJ databases">
        <title>Human intestinal bacterial collection.</title>
        <authorList>
            <person name="Pauvert C."/>
            <person name="Hitch T.C.A."/>
            <person name="Clavel T."/>
        </authorList>
    </citation>
    <scope>NUCLEOTIDE SEQUENCE [LARGE SCALE GENOMIC DNA]</scope>
    <source>
        <strain evidence="2 3">CLA-AA-H81</strain>
    </source>
</reference>
<gene>
    <name evidence="2" type="ORF">WMO23_09530</name>
</gene>
<sequence length="62" mass="7502">MEWMKKFRSSKGFTASEMADKLGISKSLYEKIEYDDRQPSRNFMERFKKAFPDFDMNIFFAK</sequence>
<dbReference type="InterPro" id="IPR010982">
    <property type="entry name" value="Lambda_DNA-bd_dom_sf"/>
</dbReference>
<feature type="domain" description="HTH cro/C1-type" evidence="1">
    <location>
        <begin position="4"/>
        <end position="59"/>
    </location>
</feature>
<evidence type="ECO:0000313" key="2">
    <source>
        <dbReference type="EMBL" id="MEQ2422964.1"/>
    </source>
</evidence>
<comment type="caution">
    <text evidence="2">The sequence shown here is derived from an EMBL/GenBank/DDBJ whole genome shotgun (WGS) entry which is preliminary data.</text>
</comment>
<dbReference type="RefSeq" id="WP_349173876.1">
    <property type="nucleotide sequence ID" value="NZ_JBBMEU010000066.1"/>
</dbReference>
<dbReference type="Proteomes" id="UP001433088">
    <property type="component" value="Unassembled WGS sequence"/>
</dbReference>
<dbReference type="Pfam" id="PF01381">
    <property type="entry name" value="HTH_3"/>
    <property type="match status" value="1"/>
</dbReference>
<organism evidence="2 3">
    <name type="scientific">Megasphaera intestinihominis</name>
    <dbReference type="NCBI Taxonomy" id="3133159"/>
    <lineage>
        <taxon>Bacteria</taxon>
        <taxon>Bacillati</taxon>
        <taxon>Bacillota</taxon>
        <taxon>Negativicutes</taxon>
        <taxon>Veillonellales</taxon>
        <taxon>Veillonellaceae</taxon>
        <taxon>Megasphaera</taxon>
    </lineage>
</organism>
<proteinExistence type="predicted"/>
<protein>
    <submittedName>
        <fullName evidence="2">Helix-turn-helix transcriptional regulator</fullName>
    </submittedName>
</protein>